<feature type="region of interest" description="Disordered" evidence="1">
    <location>
        <begin position="161"/>
        <end position="187"/>
    </location>
</feature>
<reference evidence="2 3" key="1">
    <citation type="journal article" date="2018" name="Front. Plant Sci.">
        <title>Red Clover (Trifolium pratense) and Zigzag Clover (T. medium) - A Picture of Genomic Similarities and Differences.</title>
        <authorList>
            <person name="Dluhosova J."/>
            <person name="Istvanek J."/>
            <person name="Nedelnik J."/>
            <person name="Repkova J."/>
        </authorList>
    </citation>
    <scope>NUCLEOTIDE SEQUENCE [LARGE SCALE GENOMIC DNA]</scope>
    <source>
        <strain evidence="3">cv. 10/8</strain>
        <tissue evidence="2">Leaf</tissue>
    </source>
</reference>
<sequence length="187" mass="21411">MSRDAGKSRDLGKASLFMNDTFCPKKRNIETTMRNSRVSQSSRNCRAPQISEQLEQPSLSLKNRELSQNEIMDTGLNWDNLGNFEKLHEDIRGEVVNLTNSPLLDESFSISDSKYFPNLITETQKDHMRNNKIVRKLSFDNIIPPETNSIWRSMKDTGEVDHHAEPDFGRDAFPLDFNPHGNIDSTP</sequence>
<dbReference type="Proteomes" id="UP000265520">
    <property type="component" value="Unassembled WGS sequence"/>
</dbReference>
<dbReference type="InterPro" id="IPR038824">
    <property type="entry name" value="SHOC1-like"/>
</dbReference>
<dbReference type="PANTHER" id="PTHR35764:SF1">
    <property type="entry name" value="PROTEIN SHORTAGE IN CHIASMATA 1"/>
    <property type="match status" value="1"/>
</dbReference>
<accession>A0A392Q1W2</accession>
<keyword evidence="3" id="KW-1185">Reference proteome</keyword>
<organism evidence="2 3">
    <name type="scientific">Trifolium medium</name>
    <dbReference type="NCBI Taxonomy" id="97028"/>
    <lineage>
        <taxon>Eukaryota</taxon>
        <taxon>Viridiplantae</taxon>
        <taxon>Streptophyta</taxon>
        <taxon>Embryophyta</taxon>
        <taxon>Tracheophyta</taxon>
        <taxon>Spermatophyta</taxon>
        <taxon>Magnoliopsida</taxon>
        <taxon>eudicotyledons</taxon>
        <taxon>Gunneridae</taxon>
        <taxon>Pentapetalae</taxon>
        <taxon>rosids</taxon>
        <taxon>fabids</taxon>
        <taxon>Fabales</taxon>
        <taxon>Fabaceae</taxon>
        <taxon>Papilionoideae</taxon>
        <taxon>50 kb inversion clade</taxon>
        <taxon>NPAAA clade</taxon>
        <taxon>Hologalegina</taxon>
        <taxon>IRL clade</taxon>
        <taxon>Trifolieae</taxon>
        <taxon>Trifolium</taxon>
    </lineage>
</organism>
<dbReference type="GO" id="GO:0000712">
    <property type="term" value="P:resolution of meiotic recombination intermediates"/>
    <property type="evidence" value="ECO:0007669"/>
    <property type="project" value="TreeGrafter"/>
</dbReference>
<feature type="compositionally biased region" description="Basic and acidic residues" evidence="1">
    <location>
        <begin position="161"/>
        <end position="170"/>
    </location>
</feature>
<dbReference type="PANTHER" id="PTHR35764">
    <property type="entry name" value="PROTEIN SHORTAGE IN CHIASMATA 1"/>
    <property type="match status" value="1"/>
</dbReference>
<evidence type="ECO:0000313" key="3">
    <source>
        <dbReference type="Proteomes" id="UP000265520"/>
    </source>
</evidence>
<feature type="non-terminal residue" evidence="2">
    <location>
        <position position="187"/>
    </location>
</feature>
<proteinExistence type="predicted"/>
<dbReference type="EMBL" id="LXQA010107436">
    <property type="protein sequence ID" value="MCI17882.1"/>
    <property type="molecule type" value="Genomic_DNA"/>
</dbReference>
<protein>
    <submittedName>
        <fullName evidence="2">Putative shortage in chiasmata protein</fullName>
    </submittedName>
</protein>
<evidence type="ECO:0000313" key="2">
    <source>
        <dbReference type="EMBL" id="MCI17882.1"/>
    </source>
</evidence>
<feature type="region of interest" description="Disordered" evidence="1">
    <location>
        <begin position="31"/>
        <end position="53"/>
    </location>
</feature>
<dbReference type="AlphaFoldDB" id="A0A392Q1W2"/>
<evidence type="ECO:0000256" key="1">
    <source>
        <dbReference type="SAM" id="MobiDB-lite"/>
    </source>
</evidence>
<name>A0A392Q1W2_9FABA</name>
<comment type="caution">
    <text evidence="2">The sequence shown here is derived from an EMBL/GenBank/DDBJ whole genome shotgun (WGS) entry which is preliminary data.</text>
</comment>